<dbReference type="Gene3D" id="1.20.5.160">
    <property type="entry name" value="Bacterial aa3 type cytochrome c oxidase subunit IV"/>
    <property type="match status" value="1"/>
</dbReference>
<dbReference type="AlphaFoldDB" id="A0A0P8ABS1"/>
<comment type="caution">
    <text evidence="3">The sequence shown here is derived from an EMBL/GenBank/DDBJ whole genome shotgun (WGS) entry which is preliminary data.</text>
</comment>
<dbReference type="SUPFAM" id="SSF81469">
    <property type="entry name" value="Bacterial aa3 type cytochrome c oxidase subunit IV"/>
    <property type="match status" value="1"/>
</dbReference>
<dbReference type="InterPro" id="IPR012422">
    <property type="entry name" value="Cyt_c_oxidase_su4_bac-aa3"/>
</dbReference>
<keyword evidence="1" id="KW-0472">Membrane</keyword>
<evidence type="ECO:0000256" key="1">
    <source>
        <dbReference type="SAM" id="Phobius"/>
    </source>
</evidence>
<feature type="transmembrane region" description="Helical" evidence="1">
    <location>
        <begin position="31"/>
        <end position="51"/>
    </location>
</feature>
<organism evidence="3 4">
    <name type="scientific">Saliniramus fredricksonii</name>
    <dbReference type="NCBI Taxonomy" id="1653334"/>
    <lineage>
        <taxon>Bacteria</taxon>
        <taxon>Pseudomonadati</taxon>
        <taxon>Pseudomonadota</taxon>
        <taxon>Alphaproteobacteria</taxon>
        <taxon>Hyphomicrobiales</taxon>
        <taxon>Salinarimonadaceae</taxon>
        <taxon>Saliniramus</taxon>
    </lineage>
</organism>
<keyword evidence="1" id="KW-1133">Transmembrane helix</keyword>
<proteinExistence type="predicted"/>
<reference evidence="3 4" key="1">
    <citation type="submission" date="2015-09" db="EMBL/GenBank/DDBJ databases">
        <title>Identification and resolution of microdiversity through metagenomic sequencing of parallel consortia.</title>
        <authorList>
            <person name="Nelson W.C."/>
            <person name="Romine M.F."/>
            <person name="Lindemann S.R."/>
        </authorList>
    </citation>
    <scope>NUCLEOTIDE SEQUENCE [LARGE SCALE GENOMIC DNA]</scope>
    <source>
        <strain evidence="3">HL-109</strain>
    </source>
</reference>
<evidence type="ECO:0000259" key="2">
    <source>
        <dbReference type="Pfam" id="PF07835"/>
    </source>
</evidence>
<accession>A0A0P8ABS1</accession>
<dbReference type="InterPro" id="IPR036596">
    <property type="entry name" value="Cyt-C_aa3_sf"/>
</dbReference>
<protein>
    <submittedName>
        <fullName evidence="3">Bacterial aa3 type cytochrome c oxidase subunit IV</fullName>
    </submittedName>
</protein>
<name>A0A0P8ABS1_9HYPH</name>
<sequence length="100" mass="10770">MAAMADTNRRPTEEYRPEMDGEIHEKTYDGFVEFTTLSTLVVLCWVLALALGGIKGAWVAAIVYVVLSSVAGAIGAVSRTVAWKAPAAVFGLMILHFLVI</sequence>
<evidence type="ECO:0000313" key="3">
    <source>
        <dbReference type="EMBL" id="KPQ12709.1"/>
    </source>
</evidence>
<dbReference type="STRING" id="1653334.GA0071312_3621"/>
<keyword evidence="1" id="KW-0812">Transmembrane</keyword>
<dbReference type="Pfam" id="PF07835">
    <property type="entry name" value="COX4_pro_2"/>
    <property type="match status" value="1"/>
</dbReference>
<feature type="transmembrane region" description="Helical" evidence="1">
    <location>
        <begin position="58"/>
        <end position="77"/>
    </location>
</feature>
<evidence type="ECO:0000313" key="4">
    <source>
        <dbReference type="Proteomes" id="UP000050497"/>
    </source>
</evidence>
<dbReference type="Proteomes" id="UP000050497">
    <property type="component" value="Unassembled WGS sequence"/>
</dbReference>
<feature type="domain" description="Cytochrome c oxidase subunit IV bacterial aa3 type" evidence="2">
    <location>
        <begin position="18"/>
        <end position="51"/>
    </location>
</feature>
<dbReference type="EMBL" id="LJSX01000001">
    <property type="protein sequence ID" value="KPQ12709.1"/>
    <property type="molecule type" value="Genomic_DNA"/>
</dbReference>
<gene>
    <name evidence="3" type="ORF">HLUCCO17_01035</name>
</gene>